<evidence type="ECO:0000313" key="1">
    <source>
        <dbReference type="EMBL" id="NLP63606.1"/>
    </source>
</evidence>
<reference evidence="1" key="1">
    <citation type="journal article" date="2015" name="Genome Announc.">
        <title>Draft Genome Sequence of the Polyhydroxyalkanoate-Producing Bacterium Burkholderia sacchari LMG 19450 Isolated from Brazilian Sugarcane Plantation Soil.</title>
        <authorList>
            <person name="Alexandrino P.M."/>
            <person name="Mendonca T.T."/>
            <person name="Guaman Bautista L.P."/>
            <person name="Cherix J."/>
            <person name="Lozano-Sakalauskas G.C."/>
            <person name="Fujita A."/>
            <person name="Ramos Filho E."/>
            <person name="Long P."/>
            <person name="Padilla G."/>
            <person name="Taciro M.K."/>
            <person name="Gomez J.G."/>
            <person name="Silva L.F."/>
        </authorList>
    </citation>
    <scope>NUCLEOTIDE SEQUENCE</scope>
    <source>
        <strain evidence="1">LMG 19450</strain>
    </source>
</reference>
<dbReference type="RefSeq" id="WP_161790856.1">
    <property type="nucleotide sequence ID" value="NZ_CADFGF010000006.1"/>
</dbReference>
<evidence type="ECO:0000313" key="2">
    <source>
        <dbReference type="Proteomes" id="UP000030460"/>
    </source>
</evidence>
<proteinExistence type="predicted"/>
<dbReference type="AlphaFoldDB" id="A0A8T6ZFL5"/>
<name>A0A8T6ZFL5_9BURK</name>
<sequence>MESKAIGAGILATIVEVLEVRAAARTSFFFMHRNKARNAARANASGA</sequence>
<dbReference type="Proteomes" id="UP000030460">
    <property type="component" value="Unassembled WGS sequence"/>
</dbReference>
<protein>
    <submittedName>
        <fullName evidence="1">Uncharacterized protein</fullName>
    </submittedName>
</protein>
<gene>
    <name evidence="1" type="ORF">NH14_021045</name>
</gene>
<organism evidence="1 2">
    <name type="scientific">Paraburkholderia sacchari</name>
    <dbReference type="NCBI Taxonomy" id="159450"/>
    <lineage>
        <taxon>Bacteria</taxon>
        <taxon>Pseudomonadati</taxon>
        <taxon>Pseudomonadota</taxon>
        <taxon>Betaproteobacteria</taxon>
        <taxon>Burkholderiales</taxon>
        <taxon>Burkholderiaceae</taxon>
        <taxon>Paraburkholderia</taxon>
    </lineage>
</organism>
<accession>A0A8T6ZFL5</accession>
<keyword evidence="2" id="KW-1185">Reference proteome</keyword>
<dbReference type="EMBL" id="JTDB02000006">
    <property type="protein sequence ID" value="NLP63606.1"/>
    <property type="molecule type" value="Genomic_DNA"/>
</dbReference>
<comment type="caution">
    <text evidence="1">The sequence shown here is derived from an EMBL/GenBank/DDBJ whole genome shotgun (WGS) entry which is preliminary data.</text>
</comment>
<reference evidence="1" key="2">
    <citation type="submission" date="2020-04" db="EMBL/GenBank/DDBJ databases">
        <authorList>
            <person name="Alexandrino P."/>
            <person name="Mendonca T."/>
            <person name="Guaman L."/>
            <person name="Cherix J."/>
            <person name="Lozano-Sakalauskas G."/>
            <person name="Fujita A."/>
            <person name="Filho E.R."/>
            <person name="Long P."/>
            <person name="Padilla G."/>
            <person name="Taciro M.K."/>
            <person name="Gomez J.G."/>
            <person name="Silva L.F."/>
            <person name="Torres M."/>
        </authorList>
    </citation>
    <scope>NUCLEOTIDE SEQUENCE</scope>
    <source>
        <strain evidence="1">LMG 19450</strain>
    </source>
</reference>